<gene>
    <name evidence="2" type="ORF">WMO41_07570</name>
</gene>
<dbReference type="PRINTS" id="PR00702">
    <property type="entry name" value="ACRIFLAVINRP"/>
</dbReference>
<feature type="transmembrane region" description="Helical" evidence="1">
    <location>
        <begin position="978"/>
        <end position="999"/>
    </location>
</feature>
<sequence>MGLTKSVLKRPVTVVMVILCLIVFGLQSVLGAKLELMPTMEMPVLIVYSVYPGASPEDVNDLVSTKIENEIGSLSGVDTIQSRSMENVSLVIIQYDYGKDIDEAYDDLKKKMDALEGDLPDDCNSPVIMELNIDEMDTVSLAVNNKAESDLYNYVDNKIVPEFEKITTVTDVSISGGQKEYIQVQLVPEKLEQYHLNLASVATAIGSADFTYPAGDTIVGGQKLSVSAGTQYDTEELLKSIPLTLGNGNVIYLSDIANVQMAKEDASSIARYNGEDTISIGIKKQQSASAVDVSKEVKKTIKNLMDADENLEIITVSDTSDEINSSLKSVMQTMVMAVVVSMLIIFLFFGELKASLIVGTSIPISILAALILIQAMGFSLNVVTLSSLVLGVGMMVDNSIVVLESCFRSTKGKGIVGYREAALEGSGIVLQSIIGGTVTTCVVFLPLALLQGLTGQMFKPLGFTIIFCMVASLISAMTIVPLCYCFYRPQEKEDSPVGGIIRAMQNGYRSIMKVLLPKKKTVIFTSIALLVAAFWMASQLRMELMVSDDTGEISVTIETRPGLTLEEEDKIYEQVEKIVTADEDLDSYMLTSGGSGMSAMTSSGATLTAYLKDDRKRETNEVIKEWKPLLNQIAGANISMDVASSSTMTSSTSGIEYILQGTQYDELKSVSDQITKELLERPEVSKVHSTLENAAPVVKLNIDAVKANAENITPIQIAGTVSSMLGGKEATTLNVDGEDVSVMVEYPDDEYDTIDKLKGIVLANNAGGSVALADVADIVFQDSPNTITRKDKQYQVTITGDVPTDDARQIDAIENKLYNEVVSKHLTPTITRGLNSQDESMKEEFGNLGTAIITAIFLIFVVMAAQFESPKFSLMVMTTIPFSLIGSFGLLYLADCPISMVSLLGFLMLVGTVVNNGILYVDTVNQYRTEMDRDTALIEAGATRLRPILMTTLTTVVSMIPMALAYGDSGKSMQGLALVDVGGLVASTILALLMLPIYYEVMSPKRKPEPHYD</sequence>
<dbReference type="InterPro" id="IPR001036">
    <property type="entry name" value="Acrflvin-R"/>
</dbReference>
<feature type="transmembrane region" description="Helical" evidence="1">
    <location>
        <begin position="461"/>
        <end position="487"/>
    </location>
</feature>
<keyword evidence="3" id="KW-1185">Reference proteome</keyword>
<feature type="transmembrane region" description="Helical" evidence="1">
    <location>
        <begin position="900"/>
        <end position="921"/>
    </location>
</feature>
<comment type="caution">
    <text evidence="2">The sequence shown here is derived from an EMBL/GenBank/DDBJ whole genome shotgun (WGS) entry which is preliminary data.</text>
</comment>
<feature type="transmembrane region" description="Helical" evidence="1">
    <location>
        <begin position="872"/>
        <end position="894"/>
    </location>
</feature>
<dbReference type="EMBL" id="JBBMFJ010000013">
    <property type="protein sequence ID" value="MEQ2563021.1"/>
    <property type="molecule type" value="Genomic_DNA"/>
</dbReference>
<feature type="transmembrane region" description="Helical" evidence="1">
    <location>
        <begin position="330"/>
        <end position="349"/>
    </location>
</feature>
<name>A0ABV1HL23_9FIRM</name>
<reference evidence="2 3" key="1">
    <citation type="submission" date="2024-03" db="EMBL/GenBank/DDBJ databases">
        <title>Human intestinal bacterial collection.</title>
        <authorList>
            <person name="Pauvert C."/>
            <person name="Hitch T.C.A."/>
            <person name="Clavel T."/>
        </authorList>
    </citation>
    <scope>NUCLEOTIDE SEQUENCE [LARGE SCALE GENOMIC DNA]</scope>
    <source>
        <strain evidence="2 3">CLA-AP-H27</strain>
    </source>
</reference>
<keyword evidence="1" id="KW-0472">Membrane</keyword>
<dbReference type="Gene3D" id="1.20.1640.10">
    <property type="entry name" value="Multidrug efflux transporter AcrB transmembrane domain"/>
    <property type="match status" value="2"/>
</dbReference>
<dbReference type="Gene3D" id="3.30.70.1430">
    <property type="entry name" value="Multidrug efflux transporter AcrB pore domain"/>
    <property type="match status" value="2"/>
</dbReference>
<evidence type="ECO:0000313" key="3">
    <source>
        <dbReference type="Proteomes" id="UP001437460"/>
    </source>
</evidence>
<dbReference type="SUPFAM" id="SSF82714">
    <property type="entry name" value="Multidrug efflux transporter AcrB TolC docking domain, DN and DC subdomains"/>
    <property type="match status" value="2"/>
</dbReference>
<feature type="transmembrane region" description="Helical" evidence="1">
    <location>
        <begin position="356"/>
        <end position="376"/>
    </location>
</feature>
<feature type="transmembrane region" description="Helical" evidence="1">
    <location>
        <begin position="382"/>
        <end position="407"/>
    </location>
</feature>
<feature type="transmembrane region" description="Helical" evidence="1">
    <location>
        <begin position="521"/>
        <end position="538"/>
    </location>
</feature>
<dbReference type="PANTHER" id="PTHR32063">
    <property type="match status" value="1"/>
</dbReference>
<feature type="transmembrane region" description="Helical" evidence="1">
    <location>
        <begin position="428"/>
        <end position="449"/>
    </location>
</feature>
<dbReference type="SUPFAM" id="SSF82866">
    <property type="entry name" value="Multidrug efflux transporter AcrB transmembrane domain"/>
    <property type="match status" value="2"/>
</dbReference>
<feature type="transmembrane region" description="Helical" evidence="1">
    <location>
        <begin position="845"/>
        <end position="865"/>
    </location>
</feature>
<evidence type="ECO:0000313" key="2">
    <source>
        <dbReference type="EMBL" id="MEQ2563021.1"/>
    </source>
</evidence>
<accession>A0ABV1HL23</accession>
<protein>
    <submittedName>
        <fullName evidence="2">Efflux RND transporter permease subunit</fullName>
    </submittedName>
</protein>
<keyword evidence="1" id="KW-0812">Transmembrane</keyword>
<dbReference type="Gene3D" id="3.30.70.1440">
    <property type="entry name" value="Multidrug efflux transporter AcrB pore domain"/>
    <property type="match status" value="1"/>
</dbReference>
<keyword evidence="1" id="KW-1133">Transmembrane helix</keyword>
<dbReference type="Gene3D" id="3.30.2090.10">
    <property type="entry name" value="Multidrug efflux transporter AcrB TolC docking domain, DN and DC subdomains"/>
    <property type="match status" value="2"/>
</dbReference>
<dbReference type="InterPro" id="IPR027463">
    <property type="entry name" value="AcrB_DN_DC_subdom"/>
</dbReference>
<dbReference type="PANTHER" id="PTHR32063:SF0">
    <property type="entry name" value="SWARMING MOTILITY PROTEIN SWRC"/>
    <property type="match status" value="1"/>
</dbReference>
<proteinExistence type="predicted"/>
<evidence type="ECO:0000256" key="1">
    <source>
        <dbReference type="SAM" id="Phobius"/>
    </source>
</evidence>
<dbReference type="SUPFAM" id="SSF82693">
    <property type="entry name" value="Multidrug efflux transporter AcrB pore domain, PN1, PN2, PC1 and PC2 subdomains"/>
    <property type="match status" value="3"/>
</dbReference>
<dbReference type="Proteomes" id="UP001437460">
    <property type="component" value="Unassembled WGS sequence"/>
</dbReference>
<dbReference type="Gene3D" id="3.30.70.1320">
    <property type="entry name" value="Multidrug efflux transporter AcrB pore domain like"/>
    <property type="match status" value="1"/>
</dbReference>
<organism evidence="2 3">
    <name type="scientific">Ventrimonas faecis</name>
    <dbReference type="NCBI Taxonomy" id="3133170"/>
    <lineage>
        <taxon>Bacteria</taxon>
        <taxon>Bacillati</taxon>
        <taxon>Bacillota</taxon>
        <taxon>Clostridia</taxon>
        <taxon>Lachnospirales</taxon>
        <taxon>Lachnospiraceae</taxon>
        <taxon>Ventrimonas</taxon>
    </lineage>
</organism>
<feature type="transmembrane region" description="Helical" evidence="1">
    <location>
        <begin position="948"/>
        <end position="966"/>
    </location>
</feature>
<dbReference type="Pfam" id="PF00873">
    <property type="entry name" value="ACR_tran"/>
    <property type="match status" value="1"/>
</dbReference>
<dbReference type="RefSeq" id="WP_349229234.1">
    <property type="nucleotide sequence ID" value="NZ_JBBMFJ010000013.1"/>
</dbReference>